<keyword evidence="20" id="KW-1185">Reference proteome</keyword>
<feature type="transmembrane region" description="Helical" evidence="16">
    <location>
        <begin position="888"/>
        <end position="911"/>
    </location>
</feature>
<keyword evidence="12" id="KW-1015">Disulfide bond</keyword>
<keyword evidence="10 16" id="KW-0401">Integrin</keyword>
<dbReference type="Pfam" id="PF20805">
    <property type="entry name" value="Integrin_A_Ig_2"/>
    <property type="match status" value="1"/>
</dbReference>
<keyword evidence="14" id="KW-0325">Glycoprotein</keyword>
<dbReference type="Proteomes" id="UP000694404">
    <property type="component" value="Unplaced"/>
</dbReference>
<evidence type="ECO:0000256" key="12">
    <source>
        <dbReference type="ARBA" id="ARBA00023157"/>
    </source>
</evidence>
<evidence type="ECO:0000256" key="17">
    <source>
        <dbReference type="SAM" id="MobiDB-lite"/>
    </source>
</evidence>
<dbReference type="SMART" id="SM00191">
    <property type="entry name" value="Int_alpha"/>
    <property type="match status" value="4"/>
</dbReference>
<evidence type="ECO:0000256" key="3">
    <source>
        <dbReference type="ARBA" id="ARBA00022692"/>
    </source>
</evidence>
<dbReference type="PROSITE" id="PS00242">
    <property type="entry name" value="INTEGRIN_ALPHA"/>
    <property type="match status" value="1"/>
</dbReference>
<name>A0A8C0GCJ9_CHEAB</name>
<keyword evidence="4" id="KW-0479">Metal-binding</keyword>
<reference evidence="19" key="2">
    <citation type="submission" date="2025-09" db="UniProtKB">
        <authorList>
            <consortium name="Ensembl"/>
        </authorList>
    </citation>
    <scope>IDENTIFICATION</scope>
</reference>
<feature type="repeat" description="FG-GAP" evidence="15">
    <location>
        <begin position="18"/>
        <end position="77"/>
    </location>
</feature>
<keyword evidence="5" id="KW-0732">Signal</keyword>
<dbReference type="Gene3D" id="3.40.50.410">
    <property type="entry name" value="von Willebrand factor, type A domain"/>
    <property type="match status" value="1"/>
</dbReference>
<dbReference type="Pfam" id="PF00092">
    <property type="entry name" value="VWA"/>
    <property type="match status" value="1"/>
</dbReference>
<feature type="repeat" description="FG-GAP" evidence="15">
    <location>
        <begin position="500"/>
        <end position="550"/>
    </location>
</feature>
<dbReference type="Pfam" id="PF01839">
    <property type="entry name" value="FG-GAP"/>
    <property type="match status" value="2"/>
</dbReference>
<evidence type="ECO:0000256" key="4">
    <source>
        <dbReference type="ARBA" id="ARBA00022723"/>
    </source>
</evidence>
<evidence type="ECO:0000256" key="9">
    <source>
        <dbReference type="ARBA" id="ARBA00022989"/>
    </source>
</evidence>
<keyword evidence="13 16" id="KW-0675">Receptor</keyword>
<dbReference type="Gene3D" id="2.60.40.1460">
    <property type="entry name" value="Integrin domains. Chain A, domain 2"/>
    <property type="match status" value="1"/>
</dbReference>
<keyword evidence="11 16" id="KW-0472">Membrane</keyword>
<dbReference type="InterPro" id="IPR032695">
    <property type="entry name" value="Integrin_dom_sf"/>
</dbReference>
<dbReference type="SUPFAM" id="SSF69179">
    <property type="entry name" value="Integrin domains"/>
    <property type="match status" value="2"/>
</dbReference>
<evidence type="ECO:0000256" key="2">
    <source>
        <dbReference type="ARBA" id="ARBA00008054"/>
    </source>
</evidence>
<dbReference type="InterPro" id="IPR048285">
    <property type="entry name" value="Integrin_alpha_Ig-like_2"/>
</dbReference>
<feature type="compositionally biased region" description="Polar residues" evidence="17">
    <location>
        <begin position="935"/>
        <end position="944"/>
    </location>
</feature>
<dbReference type="PROSITE" id="PS50234">
    <property type="entry name" value="VWFA"/>
    <property type="match status" value="1"/>
</dbReference>
<evidence type="ECO:0000313" key="19">
    <source>
        <dbReference type="Ensembl" id="ENSCABP00000007177.1"/>
    </source>
</evidence>
<dbReference type="PRINTS" id="PR01185">
    <property type="entry name" value="INTEGRINA"/>
</dbReference>
<dbReference type="GeneTree" id="ENSGT00940000154838"/>
<dbReference type="GO" id="GO:0007160">
    <property type="term" value="P:cell-matrix adhesion"/>
    <property type="evidence" value="ECO:0007669"/>
    <property type="project" value="TreeGrafter"/>
</dbReference>
<keyword evidence="7" id="KW-0106">Calcium</keyword>
<dbReference type="GO" id="GO:0008305">
    <property type="term" value="C:integrin complex"/>
    <property type="evidence" value="ECO:0007669"/>
    <property type="project" value="InterPro"/>
</dbReference>
<dbReference type="AlphaFoldDB" id="A0A8C0GCJ9"/>
<feature type="repeat" description="FG-GAP" evidence="15">
    <location>
        <begin position="437"/>
        <end position="497"/>
    </location>
</feature>
<dbReference type="InterPro" id="IPR028994">
    <property type="entry name" value="Integrin_alpha_N"/>
</dbReference>
<dbReference type="PRINTS" id="PR00453">
    <property type="entry name" value="VWFADOMAIN"/>
</dbReference>
<dbReference type="InterPro" id="IPR013519">
    <property type="entry name" value="Int_alpha_beta-p"/>
</dbReference>
<dbReference type="PANTHER" id="PTHR23220:SF118">
    <property type="entry name" value="INTEGRIN ALPHA-X"/>
    <property type="match status" value="1"/>
</dbReference>
<evidence type="ECO:0000256" key="15">
    <source>
        <dbReference type="PROSITE-ProRule" id="PRU00803"/>
    </source>
</evidence>
<feature type="region of interest" description="Disordered" evidence="17">
    <location>
        <begin position="926"/>
        <end position="952"/>
    </location>
</feature>
<organism evidence="19 20">
    <name type="scientific">Chelonoidis abingdonii</name>
    <name type="common">Abingdon island giant tortoise</name>
    <name type="synonym">Testudo abingdonii</name>
    <dbReference type="NCBI Taxonomy" id="106734"/>
    <lineage>
        <taxon>Eukaryota</taxon>
        <taxon>Metazoa</taxon>
        <taxon>Chordata</taxon>
        <taxon>Craniata</taxon>
        <taxon>Vertebrata</taxon>
        <taxon>Euteleostomi</taxon>
        <taxon>Archelosauria</taxon>
        <taxon>Testudinata</taxon>
        <taxon>Testudines</taxon>
        <taxon>Cryptodira</taxon>
        <taxon>Durocryptodira</taxon>
        <taxon>Testudinoidea</taxon>
        <taxon>Testudinidae</taxon>
        <taxon>Chelonoidis</taxon>
    </lineage>
</organism>
<dbReference type="FunFam" id="3.40.50.410:FF:000012">
    <property type="entry name" value="Integrin, alpha 10"/>
    <property type="match status" value="1"/>
</dbReference>
<evidence type="ECO:0000256" key="10">
    <source>
        <dbReference type="ARBA" id="ARBA00023037"/>
    </source>
</evidence>
<dbReference type="SMART" id="SM00327">
    <property type="entry name" value="VWA"/>
    <property type="match status" value="1"/>
</dbReference>
<keyword evidence="6" id="KW-0677">Repeat</keyword>
<dbReference type="GO" id="GO:0046872">
    <property type="term" value="F:metal ion binding"/>
    <property type="evidence" value="ECO:0007669"/>
    <property type="project" value="UniProtKB-KW"/>
</dbReference>
<dbReference type="PANTHER" id="PTHR23220">
    <property type="entry name" value="INTEGRIN ALPHA"/>
    <property type="match status" value="1"/>
</dbReference>
<evidence type="ECO:0000256" key="16">
    <source>
        <dbReference type="RuleBase" id="RU003762"/>
    </source>
</evidence>
<evidence type="ECO:0000256" key="1">
    <source>
        <dbReference type="ARBA" id="ARBA00004479"/>
    </source>
</evidence>
<reference evidence="19" key="1">
    <citation type="submission" date="2025-08" db="UniProtKB">
        <authorList>
            <consortium name="Ensembl"/>
        </authorList>
    </citation>
    <scope>IDENTIFICATION</scope>
</reference>
<comment type="subcellular location">
    <subcellularLocation>
        <location evidence="1 16">Membrane</location>
        <topology evidence="1 16">Single-pass type I membrane protein</topology>
    </subcellularLocation>
</comment>
<evidence type="ECO:0000256" key="8">
    <source>
        <dbReference type="ARBA" id="ARBA00022889"/>
    </source>
</evidence>
<feature type="domain" description="VWFA" evidence="18">
    <location>
        <begin position="149"/>
        <end position="327"/>
    </location>
</feature>
<proteinExistence type="inferred from homology"/>
<dbReference type="GO" id="GO:0033627">
    <property type="term" value="P:cell adhesion mediated by integrin"/>
    <property type="evidence" value="ECO:0007669"/>
    <property type="project" value="TreeGrafter"/>
</dbReference>
<evidence type="ECO:0000256" key="14">
    <source>
        <dbReference type="ARBA" id="ARBA00023180"/>
    </source>
</evidence>
<comment type="similarity">
    <text evidence="2 16">Belongs to the integrin alpha chain family.</text>
</comment>
<dbReference type="GO" id="GO:0005178">
    <property type="term" value="F:integrin binding"/>
    <property type="evidence" value="ECO:0007669"/>
    <property type="project" value="TreeGrafter"/>
</dbReference>
<dbReference type="Gene3D" id="2.130.10.130">
    <property type="entry name" value="Integrin alpha, N-terminal"/>
    <property type="match status" value="2"/>
</dbReference>
<dbReference type="CDD" id="cd01469">
    <property type="entry name" value="vWA_integrins_alpha_subunit"/>
    <property type="match status" value="1"/>
</dbReference>
<protein>
    <recommendedName>
        <fullName evidence="18">VWFA domain-containing protein</fullName>
    </recommendedName>
</protein>
<keyword evidence="8 16" id="KW-0130">Cell adhesion</keyword>
<dbReference type="InterPro" id="IPR018184">
    <property type="entry name" value="Integrin_alpha_C_CS"/>
</dbReference>
<evidence type="ECO:0000256" key="5">
    <source>
        <dbReference type="ARBA" id="ARBA00022729"/>
    </source>
</evidence>
<dbReference type="GO" id="GO:0098609">
    <property type="term" value="P:cell-cell adhesion"/>
    <property type="evidence" value="ECO:0007669"/>
    <property type="project" value="TreeGrafter"/>
</dbReference>
<dbReference type="Ensembl" id="ENSCABT00000007838.1">
    <property type="protein sequence ID" value="ENSCABP00000007177.1"/>
    <property type="gene ID" value="ENSCABG00000004253.1"/>
</dbReference>
<evidence type="ECO:0000256" key="13">
    <source>
        <dbReference type="ARBA" id="ARBA00023170"/>
    </source>
</evidence>
<evidence type="ECO:0000256" key="7">
    <source>
        <dbReference type="ARBA" id="ARBA00022837"/>
    </source>
</evidence>
<feature type="repeat" description="FG-GAP" evidence="15">
    <location>
        <begin position="383"/>
        <end position="436"/>
    </location>
</feature>
<keyword evidence="3 16" id="KW-0812">Transmembrane</keyword>
<dbReference type="InterPro" id="IPR036465">
    <property type="entry name" value="vWFA_dom_sf"/>
</dbReference>
<dbReference type="InterPro" id="IPR000413">
    <property type="entry name" value="Integrin_alpha"/>
</dbReference>
<evidence type="ECO:0000259" key="18">
    <source>
        <dbReference type="PROSITE" id="PS50234"/>
    </source>
</evidence>
<dbReference type="SUPFAM" id="SSF69318">
    <property type="entry name" value="Integrin alpha N-terminal domain"/>
    <property type="match status" value="1"/>
</dbReference>
<dbReference type="SUPFAM" id="SSF53300">
    <property type="entry name" value="vWA-like"/>
    <property type="match status" value="1"/>
</dbReference>
<evidence type="ECO:0000313" key="20">
    <source>
        <dbReference type="Proteomes" id="UP000694404"/>
    </source>
</evidence>
<dbReference type="GO" id="GO:0007229">
    <property type="term" value="P:integrin-mediated signaling pathway"/>
    <property type="evidence" value="ECO:0007669"/>
    <property type="project" value="UniProtKB-KW"/>
</dbReference>
<sequence>LTGDCLTPAVLALSRGFSVDVEGPITFQEAAAGFGQSVVPPLFSPRRLIVGAPLQIGDVNETGKVYKCDPGSRRCEEIPIQRPPDAMNMSLGLSLAARGSQFLACGPTLHRACGENMYVNGYCFLLDQNLRQLQHIPDTQPECPKHVTDIVLLIDGSGSITPVDFGKMKTFLSEIMKRFHSTDTQFALMQYSNKFELHFDFMEYRRSRDPDRLVQGVEQLHGTTHTASAIRKVMRELFTSGRGARDEATKVLIVITDGEKYKDPLSYSDAVPEAERAGIIRYAIGVGQAFSSDTAQQELHVIASEPTNEHIFRVDSFDALQGIQSQLQEKIFAIEGSRAALGLLKWVFRAEMGQGSPLPSVGAYDWSGGIYLYESSGKPSFINVSRTSTDMNDAYLGYSSQVITANGQSSYVVGAPRYQHTGKVILFSQDTKGGKWTPRSEQSGEQIGSYFGGTLCALDLDRDGNTDLVLIGAPMYYTALNGGRVYICLINWLTLQGQTGQAFGHFGASMSEIGDISGDGQMDVAIGAPMENDNRGALYIFHGEKGDLSPQYRQVSPAPMWSGHHRALKRHCGAPRSRPVLRVRVSITPPRGERPHVPFPLGVPFVSLSLSLVSTPPVGDSISSTIQYSLALDPRRTKIRAAFDSTSPVLSRELHLEQTSLWLCPEDTLTPITLRLNYTLTGEPIAATSRLRPILSEDSAPVSLPFQKDCGTDGRCDDQLEISFSFSGLSTLVVGVTPELNTTVSIQNRGENSYSTTVRFFYPGALSYRRVLLLQVPQCTPGMRGRLCRWSPACVLPQLAISSHFQNCSVATCKKIRCRIASLEMQEHRPVVRAGTQDSWVLSLLWVEVGSGVLEQGQVMVPGLLSPHLTAPLPQVQTVVERSEVYNYLPIIVGSSVGGLGLLALITAALYKLGFFKRQYKQRLEDGVEGEGPGPTQSTTTGNLPASDAPKQ</sequence>
<dbReference type="Gene3D" id="1.20.5.930">
    <property type="entry name" value="Bicelle-embedded integrin alpha(iib) transmembrane segment"/>
    <property type="match status" value="1"/>
</dbReference>
<dbReference type="InterPro" id="IPR013517">
    <property type="entry name" value="FG-GAP"/>
</dbReference>
<accession>A0A8C0GCJ9</accession>
<dbReference type="InterPro" id="IPR002035">
    <property type="entry name" value="VWF_A"/>
</dbReference>
<evidence type="ECO:0000256" key="11">
    <source>
        <dbReference type="ARBA" id="ARBA00023136"/>
    </source>
</evidence>
<dbReference type="PROSITE" id="PS51470">
    <property type="entry name" value="FG_GAP"/>
    <property type="match status" value="4"/>
</dbReference>
<dbReference type="GO" id="GO:0009897">
    <property type="term" value="C:external side of plasma membrane"/>
    <property type="evidence" value="ECO:0007669"/>
    <property type="project" value="TreeGrafter"/>
</dbReference>
<keyword evidence="9 16" id="KW-1133">Transmembrane helix</keyword>
<evidence type="ECO:0000256" key="6">
    <source>
        <dbReference type="ARBA" id="ARBA00022737"/>
    </source>
</evidence>
<dbReference type="Gene3D" id="2.60.40.1510">
    <property type="entry name" value="ntegrin, alpha v. Chain A, domain 3"/>
    <property type="match status" value="1"/>
</dbReference>